<dbReference type="PANTHER" id="PTHR33143:SF6">
    <property type="entry name" value="OS08G0102900 PROTEIN"/>
    <property type="match status" value="1"/>
</dbReference>
<dbReference type="InterPro" id="IPR008889">
    <property type="entry name" value="VQ"/>
</dbReference>
<name>A0AAV9DKH6_ACOCL</name>
<keyword evidence="4" id="KW-1185">Reference proteome</keyword>
<gene>
    <name evidence="3" type="primary">MKS1</name>
    <name evidence="3" type="ORF">QJS10_CPB13g00582</name>
</gene>
<evidence type="ECO:0000313" key="3">
    <source>
        <dbReference type="EMBL" id="KAK1300788.1"/>
    </source>
</evidence>
<protein>
    <submittedName>
        <fullName evidence="3">Protein MKS1</fullName>
    </submittedName>
</protein>
<reference evidence="3" key="2">
    <citation type="submission" date="2023-06" db="EMBL/GenBank/DDBJ databases">
        <authorList>
            <person name="Ma L."/>
            <person name="Liu K.-W."/>
            <person name="Li Z."/>
            <person name="Hsiao Y.-Y."/>
            <person name="Qi Y."/>
            <person name="Fu T."/>
            <person name="Tang G."/>
            <person name="Zhang D."/>
            <person name="Sun W.-H."/>
            <person name="Liu D.-K."/>
            <person name="Li Y."/>
            <person name="Chen G.-Z."/>
            <person name="Liu X.-D."/>
            <person name="Liao X.-Y."/>
            <person name="Jiang Y.-T."/>
            <person name="Yu X."/>
            <person name="Hao Y."/>
            <person name="Huang J."/>
            <person name="Zhao X.-W."/>
            <person name="Ke S."/>
            <person name="Chen Y.-Y."/>
            <person name="Wu W.-L."/>
            <person name="Hsu J.-L."/>
            <person name="Lin Y.-F."/>
            <person name="Huang M.-D."/>
            <person name="Li C.-Y."/>
            <person name="Huang L."/>
            <person name="Wang Z.-W."/>
            <person name="Zhao X."/>
            <person name="Zhong W.-Y."/>
            <person name="Peng D.-H."/>
            <person name="Ahmad S."/>
            <person name="Lan S."/>
            <person name="Zhang J.-S."/>
            <person name="Tsai W.-C."/>
            <person name="Van De Peer Y."/>
            <person name="Liu Z.-J."/>
        </authorList>
    </citation>
    <scope>NUCLEOTIDE SEQUENCE</scope>
    <source>
        <strain evidence="3">CP</strain>
        <tissue evidence="3">Leaves</tissue>
    </source>
</reference>
<reference evidence="3" key="1">
    <citation type="journal article" date="2023" name="Nat. Commun.">
        <title>Diploid and tetraploid genomes of Acorus and the evolution of monocots.</title>
        <authorList>
            <person name="Ma L."/>
            <person name="Liu K.W."/>
            <person name="Li Z."/>
            <person name="Hsiao Y.Y."/>
            <person name="Qi Y."/>
            <person name="Fu T."/>
            <person name="Tang G.D."/>
            <person name="Zhang D."/>
            <person name="Sun W.H."/>
            <person name="Liu D.K."/>
            <person name="Li Y."/>
            <person name="Chen G.Z."/>
            <person name="Liu X.D."/>
            <person name="Liao X.Y."/>
            <person name="Jiang Y.T."/>
            <person name="Yu X."/>
            <person name="Hao Y."/>
            <person name="Huang J."/>
            <person name="Zhao X.W."/>
            <person name="Ke S."/>
            <person name="Chen Y.Y."/>
            <person name="Wu W.L."/>
            <person name="Hsu J.L."/>
            <person name="Lin Y.F."/>
            <person name="Huang M.D."/>
            <person name="Li C.Y."/>
            <person name="Huang L."/>
            <person name="Wang Z.W."/>
            <person name="Zhao X."/>
            <person name="Zhong W.Y."/>
            <person name="Peng D.H."/>
            <person name="Ahmad S."/>
            <person name="Lan S."/>
            <person name="Zhang J.S."/>
            <person name="Tsai W.C."/>
            <person name="Van de Peer Y."/>
            <person name="Liu Z.J."/>
        </authorList>
    </citation>
    <scope>NUCLEOTIDE SEQUENCE</scope>
    <source>
        <strain evidence="3">CP</strain>
    </source>
</reference>
<evidence type="ECO:0000313" key="4">
    <source>
        <dbReference type="Proteomes" id="UP001180020"/>
    </source>
</evidence>
<feature type="domain" description="VQ" evidence="2">
    <location>
        <begin position="53"/>
        <end position="78"/>
    </location>
</feature>
<comment type="caution">
    <text evidence="3">The sequence shown here is derived from an EMBL/GenBank/DDBJ whole genome shotgun (WGS) entry which is preliminary data.</text>
</comment>
<dbReference type="EMBL" id="JAUJYO010000013">
    <property type="protein sequence ID" value="KAK1300788.1"/>
    <property type="molecule type" value="Genomic_DNA"/>
</dbReference>
<sequence>MDPSDPPRPSPRRELQGPRPSPLKVRKDSVVIKKPPLHPDPPPPRAPVVIYSVSPKVIHIDASDFMSLVQSLTGLSPPHNSPPAAALSPAARVASFTPSRTSSPGAADRNPDLEIDGGDCGCGSSPPGILSPIPSALPPPVSPGFFAADGFLRDLSPMFVPSPTTWEFINQFMEF</sequence>
<proteinExistence type="predicted"/>
<dbReference type="GO" id="GO:0005634">
    <property type="term" value="C:nucleus"/>
    <property type="evidence" value="ECO:0007669"/>
    <property type="project" value="TreeGrafter"/>
</dbReference>
<dbReference type="AlphaFoldDB" id="A0AAV9DKH6"/>
<dbReference type="PANTHER" id="PTHR33143">
    <property type="entry name" value="F16F4.1 PROTEIN-RELATED"/>
    <property type="match status" value="1"/>
</dbReference>
<feature type="region of interest" description="Disordered" evidence="1">
    <location>
        <begin position="1"/>
        <end position="48"/>
    </location>
</feature>
<accession>A0AAV9DKH6</accession>
<evidence type="ECO:0000256" key="1">
    <source>
        <dbReference type="SAM" id="MobiDB-lite"/>
    </source>
</evidence>
<feature type="compositionally biased region" description="Low complexity" evidence="1">
    <location>
        <begin position="76"/>
        <end position="95"/>
    </location>
</feature>
<dbReference type="InterPro" id="IPR039607">
    <property type="entry name" value="VQ_8/17/18/20/21/25"/>
</dbReference>
<dbReference type="Proteomes" id="UP001180020">
    <property type="component" value="Unassembled WGS sequence"/>
</dbReference>
<dbReference type="Pfam" id="PF05678">
    <property type="entry name" value="VQ"/>
    <property type="match status" value="1"/>
</dbReference>
<evidence type="ECO:0000259" key="2">
    <source>
        <dbReference type="Pfam" id="PF05678"/>
    </source>
</evidence>
<feature type="compositionally biased region" description="Low complexity" evidence="1">
    <location>
        <begin position="122"/>
        <end position="134"/>
    </location>
</feature>
<feature type="region of interest" description="Disordered" evidence="1">
    <location>
        <begin position="72"/>
        <end position="134"/>
    </location>
</feature>
<organism evidence="3 4">
    <name type="scientific">Acorus calamus</name>
    <name type="common">Sweet flag</name>
    <dbReference type="NCBI Taxonomy" id="4465"/>
    <lineage>
        <taxon>Eukaryota</taxon>
        <taxon>Viridiplantae</taxon>
        <taxon>Streptophyta</taxon>
        <taxon>Embryophyta</taxon>
        <taxon>Tracheophyta</taxon>
        <taxon>Spermatophyta</taxon>
        <taxon>Magnoliopsida</taxon>
        <taxon>Liliopsida</taxon>
        <taxon>Acoraceae</taxon>
        <taxon>Acorus</taxon>
    </lineage>
</organism>